<dbReference type="Proteomes" id="UP000011747">
    <property type="component" value="Unassembled WGS sequence"/>
</dbReference>
<evidence type="ECO:0000259" key="6">
    <source>
        <dbReference type="Pfam" id="PF04893"/>
    </source>
</evidence>
<keyword evidence="2 5" id="KW-0812">Transmembrane</keyword>
<dbReference type="AlphaFoldDB" id="G9QN27"/>
<dbReference type="Pfam" id="PF04893">
    <property type="entry name" value="Yip1"/>
    <property type="match status" value="1"/>
</dbReference>
<dbReference type="RefSeq" id="WP_003354708.1">
    <property type="nucleotide sequence ID" value="NZ_JH414757.1"/>
</dbReference>
<keyword evidence="8" id="KW-1185">Reference proteome</keyword>
<sequence>METKVEVNQEIMKKPSLSGMIFSPVVQFERMKTNAPIGLPLFYMTVLFAIAGGIGGYIGLNSSALKDLDIHVPAAVTIGTAVIGSMFSGVIGFLLTALFYKICMILMGNDTKYKKLFAIIMYASVISVIGGIINEIINLAVGADKITSFTSLAPLVTGNKTLNAIAQNFDVFRIWYYVVLGIGLHVAAGLSKNKVVVLLVILFVIVAGISSLGAFLPGQ</sequence>
<keyword evidence="4 5" id="KW-0472">Membrane</keyword>
<evidence type="ECO:0000256" key="5">
    <source>
        <dbReference type="SAM" id="Phobius"/>
    </source>
</evidence>
<feature type="transmembrane region" description="Helical" evidence="5">
    <location>
        <begin position="174"/>
        <end position="190"/>
    </location>
</feature>
<dbReference type="GO" id="GO:0016020">
    <property type="term" value="C:membrane"/>
    <property type="evidence" value="ECO:0007669"/>
    <property type="project" value="UniProtKB-SubCell"/>
</dbReference>
<feature type="transmembrane region" description="Helical" evidence="5">
    <location>
        <begin position="116"/>
        <end position="137"/>
    </location>
</feature>
<dbReference type="EMBL" id="ACWF01000122">
    <property type="protein sequence ID" value="EHL76594.1"/>
    <property type="molecule type" value="Genomic_DNA"/>
</dbReference>
<name>G9QN27_9BACI</name>
<feature type="transmembrane region" description="Helical" evidence="5">
    <location>
        <begin position="37"/>
        <end position="58"/>
    </location>
</feature>
<gene>
    <name evidence="7" type="ORF">HMPREF1015_00944</name>
</gene>
<dbReference type="PATRIC" id="fig|665952.3.peg.2519"/>
<feature type="domain" description="Yip1" evidence="6">
    <location>
        <begin position="19"/>
        <end position="210"/>
    </location>
</feature>
<comment type="caution">
    <text evidence="7">The sequence shown here is derived from an EMBL/GenBank/DDBJ whole genome shotgun (WGS) entry which is preliminary data.</text>
</comment>
<proteinExistence type="predicted"/>
<evidence type="ECO:0000256" key="1">
    <source>
        <dbReference type="ARBA" id="ARBA00004141"/>
    </source>
</evidence>
<evidence type="ECO:0000313" key="8">
    <source>
        <dbReference type="Proteomes" id="UP000011747"/>
    </source>
</evidence>
<keyword evidence="3 5" id="KW-1133">Transmembrane helix</keyword>
<dbReference type="HOGENOM" id="CLU_098958_0_0_9"/>
<comment type="subcellular location">
    <subcellularLocation>
        <location evidence="1">Membrane</location>
        <topology evidence="1">Multi-pass membrane protein</topology>
    </subcellularLocation>
</comment>
<evidence type="ECO:0000256" key="3">
    <source>
        <dbReference type="ARBA" id="ARBA00022989"/>
    </source>
</evidence>
<protein>
    <recommendedName>
        <fullName evidence="6">Yip1 domain-containing protein</fullName>
    </recommendedName>
</protein>
<feature type="transmembrane region" description="Helical" evidence="5">
    <location>
        <begin position="195"/>
        <end position="216"/>
    </location>
</feature>
<dbReference type="InterPro" id="IPR006977">
    <property type="entry name" value="Yip1_dom"/>
</dbReference>
<evidence type="ECO:0000256" key="4">
    <source>
        <dbReference type="ARBA" id="ARBA00023136"/>
    </source>
</evidence>
<organism evidence="7 8">
    <name type="scientific">Bacillus smithii 7_3_47FAA</name>
    <dbReference type="NCBI Taxonomy" id="665952"/>
    <lineage>
        <taxon>Bacteria</taxon>
        <taxon>Bacillati</taxon>
        <taxon>Bacillota</taxon>
        <taxon>Bacilli</taxon>
        <taxon>Bacillales</taxon>
        <taxon>Bacillaceae</taxon>
        <taxon>Bacillus</taxon>
    </lineage>
</organism>
<feature type="transmembrane region" description="Helical" evidence="5">
    <location>
        <begin position="70"/>
        <end position="95"/>
    </location>
</feature>
<evidence type="ECO:0000313" key="7">
    <source>
        <dbReference type="EMBL" id="EHL76594.1"/>
    </source>
</evidence>
<accession>G9QN27</accession>
<reference evidence="7 8" key="1">
    <citation type="submission" date="2011-09" db="EMBL/GenBank/DDBJ databases">
        <title>The Genome Sequence of Bacillus smithii 7_3_47FAA.</title>
        <authorList>
            <consortium name="The Broad Institute Genome Sequencing Platform"/>
            <person name="Earl A."/>
            <person name="Ward D."/>
            <person name="Feldgarden M."/>
            <person name="Gevers D."/>
            <person name="Daigneault M."/>
            <person name="Strauss J."/>
            <person name="Allen-Vercoe E."/>
            <person name="Young S.K."/>
            <person name="Zeng Q."/>
            <person name="Gargeya S."/>
            <person name="Fitzgerald M."/>
            <person name="Haas B."/>
            <person name="Abouelleil A."/>
            <person name="Alvarado L."/>
            <person name="Arachchi H.M."/>
            <person name="Berlin A."/>
            <person name="Brown A."/>
            <person name="Chapman S.B."/>
            <person name="Chen Z."/>
            <person name="Dunbar C."/>
            <person name="Freedman E."/>
            <person name="Gearin G."/>
            <person name="Goldberg J."/>
            <person name="Griggs A."/>
            <person name="Gujja S."/>
            <person name="Heiman D."/>
            <person name="Howarth C."/>
            <person name="Larson L."/>
            <person name="Lui A."/>
            <person name="MacDonald P.J.P."/>
            <person name="Montmayeur A."/>
            <person name="Murphy C."/>
            <person name="Neiman D."/>
            <person name="Pearson M."/>
            <person name="Priest M."/>
            <person name="Roberts A."/>
            <person name="Saif S."/>
            <person name="Shea T."/>
            <person name="Shenoy N."/>
            <person name="Sisk P."/>
            <person name="Stolte C."/>
            <person name="Sykes S."/>
            <person name="Wortman J."/>
            <person name="Nusbaum C."/>
            <person name="Birren B."/>
        </authorList>
    </citation>
    <scope>NUCLEOTIDE SEQUENCE [LARGE SCALE GENOMIC DNA]</scope>
    <source>
        <strain evidence="7 8">7_3_47FAA</strain>
    </source>
</reference>
<evidence type="ECO:0000256" key="2">
    <source>
        <dbReference type="ARBA" id="ARBA00022692"/>
    </source>
</evidence>